<evidence type="ECO:0000256" key="6">
    <source>
        <dbReference type="ARBA" id="ARBA00023315"/>
    </source>
</evidence>
<keyword evidence="5 8" id="KW-0408">Iron</keyword>
<dbReference type="SUPFAM" id="SSF53067">
    <property type="entry name" value="Actin-like ATPase domain"/>
    <property type="match status" value="2"/>
</dbReference>
<dbReference type="EC" id="2.3.1.234" evidence="8"/>
<dbReference type="GO" id="GO:0002949">
    <property type="term" value="P:tRNA threonylcarbamoyladenosine modification"/>
    <property type="evidence" value="ECO:0007669"/>
    <property type="project" value="UniProtKB-UniRule"/>
</dbReference>
<gene>
    <name evidence="8" type="primary">tsaD</name>
    <name evidence="10" type="ORF">UU50_C0001G0022</name>
</gene>
<accession>A0A0G0VG64</accession>
<evidence type="ECO:0000256" key="7">
    <source>
        <dbReference type="ARBA" id="ARBA00048117"/>
    </source>
</evidence>
<feature type="binding site" evidence="8">
    <location>
        <position position="177"/>
    </location>
    <ligand>
        <name>substrate</name>
    </ligand>
</feature>
<dbReference type="PRINTS" id="PR00789">
    <property type="entry name" value="OSIALOPTASE"/>
</dbReference>
<comment type="catalytic activity">
    <reaction evidence="7 8">
        <text>L-threonylcarbamoyladenylate + adenosine(37) in tRNA = N(6)-L-threonylcarbamoyladenosine(37) in tRNA + AMP + H(+)</text>
        <dbReference type="Rhea" id="RHEA:37059"/>
        <dbReference type="Rhea" id="RHEA-COMP:10162"/>
        <dbReference type="Rhea" id="RHEA-COMP:10163"/>
        <dbReference type="ChEBI" id="CHEBI:15378"/>
        <dbReference type="ChEBI" id="CHEBI:73682"/>
        <dbReference type="ChEBI" id="CHEBI:74411"/>
        <dbReference type="ChEBI" id="CHEBI:74418"/>
        <dbReference type="ChEBI" id="CHEBI:456215"/>
        <dbReference type="EC" id="2.3.1.234"/>
    </reaction>
</comment>
<comment type="caution">
    <text evidence="10">The sequence shown here is derived from an EMBL/GenBank/DDBJ whole genome shotgun (WGS) entry which is preliminary data.</text>
</comment>
<evidence type="ECO:0000256" key="2">
    <source>
        <dbReference type="ARBA" id="ARBA00022679"/>
    </source>
</evidence>
<keyword evidence="1 8" id="KW-0963">Cytoplasm</keyword>
<dbReference type="Pfam" id="PF00814">
    <property type="entry name" value="TsaD"/>
    <property type="match status" value="1"/>
</dbReference>
<feature type="binding site" evidence="8">
    <location>
        <position position="313"/>
    </location>
    <ligand>
        <name>Fe cation</name>
        <dbReference type="ChEBI" id="CHEBI:24875"/>
    </ligand>
</feature>
<reference evidence="10 11" key="1">
    <citation type="journal article" date="2015" name="Nature">
        <title>rRNA introns, odd ribosomes, and small enigmatic genomes across a large radiation of phyla.</title>
        <authorList>
            <person name="Brown C.T."/>
            <person name="Hug L.A."/>
            <person name="Thomas B.C."/>
            <person name="Sharon I."/>
            <person name="Castelle C.J."/>
            <person name="Singh A."/>
            <person name="Wilkins M.J."/>
            <person name="Williams K.H."/>
            <person name="Banfield J.F."/>
        </authorList>
    </citation>
    <scope>NUCLEOTIDE SEQUENCE [LARGE SCALE GENOMIC DNA]</scope>
</reference>
<dbReference type="InterPro" id="IPR022450">
    <property type="entry name" value="TsaD"/>
</dbReference>
<evidence type="ECO:0000313" key="10">
    <source>
        <dbReference type="EMBL" id="KKR99964.1"/>
    </source>
</evidence>
<comment type="subcellular location">
    <subcellularLocation>
        <location evidence="8">Cytoplasm</location>
    </subcellularLocation>
</comment>
<feature type="domain" description="Gcp-like" evidence="9">
    <location>
        <begin position="29"/>
        <end position="319"/>
    </location>
</feature>
<comment type="cofactor">
    <cofactor evidence="8">
        <name>Fe(2+)</name>
        <dbReference type="ChEBI" id="CHEBI:29033"/>
    </cofactor>
    <text evidence="8">Binds 1 Fe(2+) ion per subunit.</text>
</comment>
<protein>
    <recommendedName>
        <fullName evidence="8">tRNA N6-adenosine threonylcarbamoyltransferase</fullName>
        <ecNumber evidence="8">2.3.1.234</ecNumber>
    </recommendedName>
    <alternativeName>
        <fullName evidence="8">N6-L-threonylcarbamoyladenine synthase</fullName>
        <shortName evidence="8">t(6)A synthase</shortName>
    </alternativeName>
    <alternativeName>
        <fullName evidence="8">t(6)A37 threonylcarbamoyladenosine biosynthesis protein TsaD</fullName>
    </alternativeName>
    <alternativeName>
        <fullName evidence="8">tRNA threonylcarbamoyladenosine biosynthesis protein TsaD</fullName>
    </alternativeName>
</protein>
<dbReference type="FunFam" id="3.30.420.40:FF:000012">
    <property type="entry name" value="tRNA N6-adenosine threonylcarbamoyltransferase"/>
    <property type="match status" value="1"/>
</dbReference>
<evidence type="ECO:0000256" key="5">
    <source>
        <dbReference type="ARBA" id="ARBA00023004"/>
    </source>
</evidence>
<comment type="function">
    <text evidence="8">Required for the formation of a threonylcarbamoyl group on adenosine at position 37 (t(6)A37) in tRNAs that read codons beginning with adenine. Is involved in the transfer of the threonylcarbamoyl moiety of threonylcarbamoyl-AMP (TC-AMP) to the N6 group of A37, together with TsaE and TsaB. TsaD likely plays a direct catalytic role in this reaction.</text>
</comment>
<dbReference type="InterPro" id="IPR000905">
    <property type="entry name" value="Gcp-like_dom"/>
</dbReference>
<keyword evidence="6 8" id="KW-0012">Acyltransferase</keyword>
<dbReference type="AlphaFoldDB" id="A0A0G0VG64"/>
<keyword evidence="2 8" id="KW-0808">Transferase</keyword>
<dbReference type="Proteomes" id="UP000033930">
    <property type="component" value="Unassembled WGS sequence"/>
</dbReference>
<evidence type="ECO:0000256" key="1">
    <source>
        <dbReference type="ARBA" id="ARBA00022490"/>
    </source>
</evidence>
<feature type="binding site" evidence="8">
    <location>
        <position position="115"/>
    </location>
    <ligand>
        <name>Fe cation</name>
        <dbReference type="ChEBI" id="CHEBI:24875"/>
    </ligand>
</feature>
<dbReference type="PANTHER" id="PTHR11735">
    <property type="entry name" value="TRNA N6-ADENOSINE THREONYLCARBAMOYLTRANSFERASE"/>
    <property type="match status" value="1"/>
</dbReference>
<comment type="caution">
    <text evidence="8">Lacks conserved residue(s) required for the propagation of feature annotation.</text>
</comment>
<keyword evidence="3 8" id="KW-0819">tRNA processing</keyword>
<dbReference type="HAMAP" id="MF_01445">
    <property type="entry name" value="TsaD"/>
    <property type="match status" value="1"/>
</dbReference>
<dbReference type="NCBIfam" id="TIGR00329">
    <property type="entry name" value="gcp_kae1"/>
    <property type="match status" value="1"/>
</dbReference>
<dbReference type="GO" id="GO:0005737">
    <property type="term" value="C:cytoplasm"/>
    <property type="evidence" value="ECO:0007669"/>
    <property type="project" value="UniProtKB-SubCell"/>
</dbReference>
<evidence type="ECO:0000259" key="9">
    <source>
        <dbReference type="Pfam" id="PF00814"/>
    </source>
</evidence>
<name>A0A0G0VG64_9BACT</name>
<feature type="binding site" evidence="8">
    <location>
        <position position="190"/>
    </location>
    <ligand>
        <name>substrate</name>
    </ligand>
</feature>
<proteinExistence type="inferred from homology"/>
<dbReference type="InterPro" id="IPR017861">
    <property type="entry name" value="KAE1/TsaD"/>
</dbReference>
<feature type="binding site" evidence="8">
    <location>
        <begin position="144"/>
        <end position="148"/>
    </location>
    <ligand>
        <name>substrate</name>
    </ligand>
</feature>
<comment type="similarity">
    <text evidence="8">Belongs to the KAE1 / TsaD family.</text>
</comment>
<feature type="binding site" evidence="8">
    <location>
        <position position="285"/>
    </location>
    <ligand>
        <name>substrate</name>
    </ligand>
</feature>
<dbReference type="InterPro" id="IPR043129">
    <property type="entry name" value="ATPase_NBD"/>
</dbReference>
<dbReference type="PANTHER" id="PTHR11735:SF6">
    <property type="entry name" value="TRNA N6-ADENOSINE THREONYLCARBAMOYLTRANSFERASE, MITOCHONDRIAL"/>
    <property type="match status" value="1"/>
</dbReference>
<dbReference type="PATRIC" id="fig|1618983.3.peg.23"/>
<dbReference type="GO" id="GO:0061711">
    <property type="term" value="F:tRNA N(6)-L-threonylcarbamoyladenine synthase activity"/>
    <property type="evidence" value="ECO:0007669"/>
    <property type="project" value="UniProtKB-EC"/>
</dbReference>
<dbReference type="CDD" id="cd24133">
    <property type="entry name" value="ASKHA_NBD_TsaD_bac"/>
    <property type="match status" value="1"/>
</dbReference>
<dbReference type="FunFam" id="3.30.420.40:FF:000040">
    <property type="entry name" value="tRNA N6-adenosine threonylcarbamoyltransferase"/>
    <property type="match status" value="1"/>
</dbReference>
<dbReference type="NCBIfam" id="TIGR03723">
    <property type="entry name" value="T6A_TsaD_YgjD"/>
    <property type="match status" value="1"/>
</dbReference>
<evidence type="ECO:0000313" key="11">
    <source>
        <dbReference type="Proteomes" id="UP000033930"/>
    </source>
</evidence>
<evidence type="ECO:0000256" key="3">
    <source>
        <dbReference type="ARBA" id="ARBA00022694"/>
    </source>
</evidence>
<dbReference type="EMBL" id="LCAW01000001">
    <property type="protein sequence ID" value="KKR99964.1"/>
    <property type="molecule type" value="Genomic_DNA"/>
</dbReference>
<dbReference type="GO" id="GO:0005506">
    <property type="term" value="F:iron ion binding"/>
    <property type="evidence" value="ECO:0007669"/>
    <property type="project" value="UniProtKB-UniRule"/>
</dbReference>
<keyword evidence="4 8" id="KW-0479">Metal-binding</keyword>
<dbReference type="Gene3D" id="3.30.420.40">
    <property type="match status" value="2"/>
</dbReference>
<organism evidence="10 11">
    <name type="scientific">Candidatus Uhrbacteria bacterium GW2011_GWC1_41_20</name>
    <dbReference type="NCBI Taxonomy" id="1618983"/>
    <lineage>
        <taxon>Bacteria</taxon>
        <taxon>Candidatus Uhriibacteriota</taxon>
    </lineage>
</organism>
<dbReference type="InterPro" id="IPR017860">
    <property type="entry name" value="Peptidase_M22_CS"/>
</dbReference>
<feature type="binding site" evidence="8">
    <location>
        <position position="111"/>
    </location>
    <ligand>
        <name>Fe cation</name>
        <dbReference type="ChEBI" id="CHEBI:24875"/>
    </ligand>
</feature>
<sequence>MRILGIESSCDETAIALVTGKGDWLKVENSTVLSQIQTHQQYGGVVPEVAAREHLAAIFPMLERELPFDGQGIDAIAVTSGPGLAPALRVGVEVAKALAWSWGAPLIPVCHMEGHVYASWLPRSKRLFPFFPQRVPKFPALSLIVSGGHTELVMMHDHGKFERIGETLDDAAGEAFDKVAKMLGLQYPGGPNIARLAVGGNKTAFDFPRGMIERDDFTFSFSGIKTSVLYTLRKNEDKLDDAKFKSDIAASFQEAVVDVLTQKSMRAIEQYKPKSFILAGGVAANIELRNRIIKEGERRVTRVFVPPFSYSVDNAAMIAAAGYFRARNPKNFIEPVDLVADSNMDIV</sequence>
<dbReference type="PROSITE" id="PS01016">
    <property type="entry name" value="GLYCOPROTEASE"/>
    <property type="match status" value="1"/>
</dbReference>
<evidence type="ECO:0000256" key="4">
    <source>
        <dbReference type="ARBA" id="ARBA00022723"/>
    </source>
</evidence>
<evidence type="ECO:0000256" key="8">
    <source>
        <dbReference type="HAMAP-Rule" id="MF_01445"/>
    </source>
</evidence>